<dbReference type="EMBL" id="JANTHX010000003">
    <property type="protein sequence ID" value="MCS0498147.1"/>
    <property type="molecule type" value="Genomic_DNA"/>
</dbReference>
<accession>A0ABT1ZBR7</accession>
<keyword evidence="2" id="KW-1185">Reference proteome</keyword>
<evidence type="ECO:0000313" key="2">
    <source>
        <dbReference type="Proteomes" id="UP001205337"/>
    </source>
</evidence>
<protein>
    <submittedName>
        <fullName evidence="1">Uncharacterized protein</fullName>
    </submittedName>
</protein>
<dbReference type="RefSeq" id="WP_258797022.1">
    <property type="nucleotide sequence ID" value="NZ_JANTHX010000003.1"/>
</dbReference>
<reference evidence="1 2" key="1">
    <citation type="submission" date="2022-08" db="EMBL/GenBank/DDBJ databases">
        <authorList>
            <person name="Li F."/>
        </authorList>
    </citation>
    <scope>NUCLEOTIDE SEQUENCE [LARGE SCALE GENOMIC DNA]</scope>
    <source>
        <strain evidence="1 2">10F1B-8-1</strain>
    </source>
</reference>
<dbReference type="Proteomes" id="UP001205337">
    <property type="component" value="Unassembled WGS sequence"/>
</dbReference>
<gene>
    <name evidence="1" type="ORF">NUH29_01105</name>
</gene>
<sequence>MDLTPDSRIWISDTRDAELALAAERARRALERAGDGARAARVPLLSRLRRRAGAPQRAVTHPVTH</sequence>
<organism evidence="1 2">
    <name type="scientific">Protaetiibacter mangrovi</name>
    <dbReference type="NCBI Taxonomy" id="2970926"/>
    <lineage>
        <taxon>Bacteria</taxon>
        <taxon>Bacillati</taxon>
        <taxon>Actinomycetota</taxon>
        <taxon>Actinomycetes</taxon>
        <taxon>Micrococcales</taxon>
        <taxon>Microbacteriaceae</taxon>
        <taxon>Protaetiibacter</taxon>
    </lineage>
</organism>
<evidence type="ECO:0000313" key="1">
    <source>
        <dbReference type="EMBL" id="MCS0498147.1"/>
    </source>
</evidence>
<proteinExistence type="predicted"/>
<name>A0ABT1ZBR7_9MICO</name>
<comment type="caution">
    <text evidence="1">The sequence shown here is derived from an EMBL/GenBank/DDBJ whole genome shotgun (WGS) entry which is preliminary data.</text>
</comment>